<protein>
    <submittedName>
        <fullName evidence="3">2-oxoglutarate ferredoxin oxidoreductase subunit beta</fullName>
    </submittedName>
</protein>
<dbReference type="PANTHER" id="PTHR48084">
    <property type="entry name" value="2-OXOGLUTARATE OXIDOREDUCTASE SUBUNIT KORB-RELATED"/>
    <property type="match status" value="1"/>
</dbReference>
<dbReference type="GO" id="GO:0030976">
    <property type="term" value="F:thiamine pyrophosphate binding"/>
    <property type="evidence" value="ECO:0007669"/>
    <property type="project" value="InterPro"/>
</dbReference>
<dbReference type="KEGG" id="hja:BST95_11810"/>
<dbReference type="GO" id="GO:0044281">
    <property type="term" value="P:small molecule metabolic process"/>
    <property type="evidence" value="ECO:0007669"/>
    <property type="project" value="UniProtKB-ARBA"/>
</dbReference>
<dbReference type="InterPro" id="IPR051457">
    <property type="entry name" value="2-oxoacid:Fd_oxidoreductase"/>
</dbReference>
<dbReference type="Proteomes" id="UP000235162">
    <property type="component" value="Unassembled WGS sequence"/>
</dbReference>
<feature type="domain" description="Thiamine pyrophosphate enzyme TPP-binding" evidence="2">
    <location>
        <begin position="65"/>
        <end position="213"/>
    </location>
</feature>
<dbReference type="InterPro" id="IPR029061">
    <property type="entry name" value="THDP-binding"/>
</dbReference>
<proteinExistence type="predicted"/>
<dbReference type="InterPro" id="IPR011766">
    <property type="entry name" value="TPP_enzyme_TPP-bd"/>
</dbReference>
<evidence type="ECO:0000256" key="1">
    <source>
        <dbReference type="ARBA" id="ARBA00023002"/>
    </source>
</evidence>
<evidence type="ECO:0000313" key="4">
    <source>
        <dbReference type="Proteomes" id="UP000235162"/>
    </source>
</evidence>
<dbReference type="Gene3D" id="3.40.50.970">
    <property type="match status" value="1"/>
</dbReference>
<dbReference type="GO" id="GO:0016625">
    <property type="term" value="F:oxidoreductase activity, acting on the aldehyde or oxo group of donors, iron-sulfur protein as acceptor"/>
    <property type="evidence" value="ECO:0007669"/>
    <property type="project" value="UniProtKB-ARBA"/>
</dbReference>
<organism evidence="3 4">
    <name type="scientific">Halioglobus japonicus</name>
    <dbReference type="NCBI Taxonomy" id="930805"/>
    <lineage>
        <taxon>Bacteria</taxon>
        <taxon>Pseudomonadati</taxon>
        <taxon>Pseudomonadota</taxon>
        <taxon>Gammaproteobacteria</taxon>
        <taxon>Cellvibrionales</taxon>
        <taxon>Halieaceae</taxon>
        <taxon>Halioglobus</taxon>
    </lineage>
</organism>
<dbReference type="GO" id="GO:0045333">
    <property type="term" value="P:cellular respiration"/>
    <property type="evidence" value="ECO:0007669"/>
    <property type="project" value="UniProtKB-ARBA"/>
</dbReference>
<comment type="caution">
    <text evidence="3">The sequence shown here is derived from an EMBL/GenBank/DDBJ whole genome shotgun (WGS) entry which is preliminary data.</text>
</comment>
<accession>A0AAP8MFI9</accession>
<dbReference type="AlphaFoldDB" id="A0AAP8MFI9"/>
<gene>
    <name evidence="3" type="ORF">C0029_10810</name>
</gene>
<reference evidence="3 4" key="1">
    <citation type="submission" date="2018-01" db="EMBL/GenBank/DDBJ databases">
        <title>The draft genome sequence of Halioglobus japonicus S1-36.</title>
        <authorList>
            <person name="Du Z.-J."/>
            <person name="Shi M.-J."/>
        </authorList>
    </citation>
    <scope>NUCLEOTIDE SEQUENCE [LARGE SCALE GENOMIC DNA]</scope>
    <source>
        <strain evidence="3 4">S1-36</strain>
    </source>
</reference>
<dbReference type="RefSeq" id="WP_066058737.1">
    <property type="nucleotide sequence ID" value="NZ_BMYL01000009.1"/>
</dbReference>
<dbReference type="Pfam" id="PF02775">
    <property type="entry name" value="TPP_enzyme_C"/>
    <property type="match status" value="1"/>
</dbReference>
<evidence type="ECO:0000259" key="2">
    <source>
        <dbReference type="Pfam" id="PF02775"/>
    </source>
</evidence>
<keyword evidence="4" id="KW-1185">Reference proteome</keyword>
<dbReference type="PANTHER" id="PTHR48084:SF5">
    <property type="entry name" value="BLR6744 PROTEIN"/>
    <property type="match status" value="1"/>
</dbReference>
<dbReference type="EMBL" id="PKUR01000002">
    <property type="protein sequence ID" value="PLW86856.1"/>
    <property type="molecule type" value="Genomic_DNA"/>
</dbReference>
<dbReference type="SUPFAM" id="SSF52518">
    <property type="entry name" value="Thiamin diphosphate-binding fold (THDP-binding)"/>
    <property type="match status" value="1"/>
</dbReference>
<sequence>MSYQIPKFRHPELPVNDLGYTKADYEGSISTLCAGCGHDSISGAIVKACHELSIEPHKIAKMSGIGCSSKSPTYFLGKSHGFNSVHGRMPSVVTGAAMANRDLIYLGVSGDGDTASIGMGQFAHVARRNLNMVYIVMNNGCYGLTKGQDSATADEGSVSKKGDANVFSAIDLCSTALQMGATFVARSFSGDKEQLVPLIKAAISHRGFALIDVVSPCVTFNNNAGSTKSYEFVREHAEATGTVDFVPMQKEITTDYAPGSSHEVTLHDGSSIHLYKMSEDLDPFDRTSALMNMEKHRTAGDILTGLIYMDKDSRDLHDVLETSRRPLNTLDAEDLCPGNQMLKNINASLR</sequence>
<keyword evidence="1" id="KW-0560">Oxidoreductase</keyword>
<name>A0AAP8MFI9_9GAMM</name>
<evidence type="ECO:0000313" key="3">
    <source>
        <dbReference type="EMBL" id="PLW86856.1"/>
    </source>
</evidence>
<dbReference type="CDD" id="cd03375">
    <property type="entry name" value="TPP_OGFOR"/>
    <property type="match status" value="1"/>
</dbReference>